<evidence type="ECO:0000259" key="7">
    <source>
        <dbReference type="Pfam" id="PF13908"/>
    </source>
</evidence>
<dbReference type="GO" id="GO:0045211">
    <property type="term" value="C:postsynaptic membrane"/>
    <property type="evidence" value="ECO:0007669"/>
    <property type="project" value="TreeGrafter"/>
</dbReference>
<comment type="subcellular location">
    <subcellularLocation>
        <location evidence="1">Membrane</location>
    </subcellularLocation>
</comment>
<evidence type="ECO:0000256" key="1">
    <source>
        <dbReference type="ARBA" id="ARBA00004370"/>
    </source>
</evidence>
<dbReference type="Proteomes" id="UP000287033">
    <property type="component" value="Unassembled WGS sequence"/>
</dbReference>
<dbReference type="GO" id="GO:0014069">
    <property type="term" value="C:postsynaptic density"/>
    <property type="evidence" value="ECO:0007669"/>
    <property type="project" value="TreeGrafter"/>
</dbReference>
<evidence type="ECO:0000256" key="6">
    <source>
        <dbReference type="SAM" id="SignalP"/>
    </source>
</evidence>
<evidence type="ECO:0000256" key="5">
    <source>
        <dbReference type="SAM" id="Phobius"/>
    </source>
</evidence>
<dbReference type="GO" id="GO:0032281">
    <property type="term" value="C:AMPA glutamate receptor complex"/>
    <property type="evidence" value="ECO:0007669"/>
    <property type="project" value="TreeGrafter"/>
</dbReference>
<keyword evidence="2 5" id="KW-0812">Transmembrane</keyword>
<dbReference type="InterPro" id="IPR026910">
    <property type="entry name" value="Shisa"/>
</dbReference>
<keyword evidence="3 5" id="KW-1133">Transmembrane helix</keyword>
<keyword evidence="9" id="KW-1185">Reference proteome</keyword>
<dbReference type="AlphaFoldDB" id="A0A401TK11"/>
<organism evidence="8 9">
    <name type="scientific">Chiloscyllium punctatum</name>
    <name type="common">Brownbanded bambooshark</name>
    <name type="synonym">Hemiscyllium punctatum</name>
    <dbReference type="NCBI Taxonomy" id="137246"/>
    <lineage>
        <taxon>Eukaryota</taxon>
        <taxon>Metazoa</taxon>
        <taxon>Chordata</taxon>
        <taxon>Craniata</taxon>
        <taxon>Vertebrata</taxon>
        <taxon>Chondrichthyes</taxon>
        <taxon>Elasmobranchii</taxon>
        <taxon>Galeomorphii</taxon>
        <taxon>Galeoidea</taxon>
        <taxon>Orectolobiformes</taxon>
        <taxon>Hemiscylliidae</taxon>
        <taxon>Chiloscyllium</taxon>
    </lineage>
</organism>
<reference evidence="8 9" key="1">
    <citation type="journal article" date="2018" name="Nat. Ecol. Evol.">
        <title>Shark genomes provide insights into elasmobranch evolution and the origin of vertebrates.</title>
        <authorList>
            <person name="Hara Y"/>
            <person name="Yamaguchi K"/>
            <person name="Onimaru K"/>
            <person name="Kadota M"/>
            <person name="Koyanagi M"/>
            <person name="Keeley SD"/>
            <person name="Tatsumi K"/>
            <person name="Tanaka K"/>
            <person name="Motone F"/>
            <person name="Kageyama Y"/>
            <person name="Nozu R"/>
            <person name="Adachi N"/>
            <person name="Nishimura O"/>
            <person name="Nakagawa R"/>
            <person name="Tanegashima C"/>
            <person name="Kiyatake I"/>
            <person name="Matsumoto R"/>
            <person name="Murakumo K"/>
            <person name="Nishida K"/>
            <person name="Terakita A"/>
            <person name="Kuratani S"/>
            <person name="Sato K"/>
            <person name="Hyodo S Kuraku.S."/>
        </authorList>
    </citation>
    <scope>NUCLEOTIDE SEQUENCE [LARGE SCALE GENOMIC DNA]</scope>
</reference>
<gene>
    <name evidence="8" type="ORF">chiPu_0026897</name>
</gene>
<dbReference type="OMA" id="MPRNGHR"/>
<feature type="domain" description="Shisa N-terminal" evidence="7">
    <location>
        <begin position="41"/>
        <end position="92"/>
    </location>
</feature>
<evidence type="ECO:0000256" key="3">
    <source>
        <dbReference type="ARBA" id="ARBA00022989"/>
    </source>
</evidence>
<dbReference type="PANTHER" id="PTHR31774">
    <property type="entry name" value="PROTEIN SHISA-9-RELATED"/>
    <property type="match status" value="1"/>
</dbReference>
<dbReference type="STRING" id="137246.A0A401TK11"/>
<dbReference type="EMBL" id="BEZZ01090033">
    <property type="protein sequence ID" value="GCC42953.1"/>
    <property type="molecule type" value="Genomic_DNA"/>
</dbReference>
<dbReference type="GO" id="GO:0048172">
    <property type="term" value="P:regulation of short-term neuronal synaptic plasticity"/>
    <property type="evidence" value="ECO:0007669"/>
    <property type="project" value="TreeGrafter"/>
</dbReference>
<evidence type="ECO:0000313" key="9">
    <source>
        <dbReference type="Proteomes" id="UP000287033"/>
    </source>
</evidence>
<protein>
    <recommendedName>
        <fullName evidence="7">Shisa N-terminal domain-containing protein</fullName>
    </recommendedName>
</protein>
<dbReference type="OrthoDB" id="9836398at2759"/>
<dbReference type="Pfam" id="PF13908">
    <property type="entry name" value="Shisa_N"/>
    <property type="match status" value="1"/>
</dbReference>
<evidence type="ECO:0000256" key="2">
    <source>
        <dbReference type="ARBA" id="ARBA00022692"/>
    </source>
</evidence>
<feature type="chain" id="PRO_5019462093" description="Shisa N-terminal domain-containing protein" evidence="6">
    <location>
        <begin position="25"/>
        <end position="160"/>
    </location>
</feature>
<feature type="signal peptide" evidence="6">
    <location>
        <begin position="1"/>
        <end position="24"/>
    </location>
</feature>
<name>A0A401TK11_CHIPU</name>
<keyword evidence="4 5" id="KW-0472">Membrane</keyword>
<sequence length="160" mass="17098">MPRNGHRAALALLLLWALSQPGACTSWNGSRGAERREGPVGDSCRGYYDVMGHWDPPFNCSAGTYLFCCGTCHYRFCCEFPSYQLAQASCTNYDSPGWANPAPGGTPAAEADPYDPAADRTNSTVYIVCGLLALGLGAGIAARVACRKSGQQPRELNVSR</sequence>
<keyword evidence="6" id="KW-0732">Signal</keyword>
<evidence type="ECO:0000313" key="8">
    <source>
        <dbReference type="EMBL" id="GCC42953.1"/>
    </source>
</evidence>
<dbReference type="InterPro" id="IPR053891">
    <property type="entry name" value="Shisa_N"/>
</dbReference>
<accession>A0A401TK11</accession>
<comment type="caution">
    <text evidence="8">The sequence shown here is derived from an EMBL/GenBank/DDBJ whole genome shotgun (WGS) entry which is preliminary data.</text>
</comment>
<evidence type="ECO:0000256" key="4">
    <source>
        <dbReference type="ARBA" id="ARBA00023136"/>
    </source>
</evidence>
<proteinExistence type="predicted"/>
<feature type="transmembrane region" description="Helical" evidence="5">
    <location>
        <begin position="125"/>
        <end position="146"/>
    </location>
</feature>
<dbReference type="GO" id="GO:0032591">
    <property type="term" value="C:dendritic spine membrane"/>
    <property type="evidence" value="ECO:0007669"/>
    <property type="project" value="TreeGrafter"/>
</dbReference>